<dbReference type="OrthoDB" id="3174977at2"/>
<feature type="compositionally biased region" description="Basic residues" evidence="1">
    <location>
        <begin position="53"/>
        <end position="63"/>
    </location>
</feature>
<dbReference type="PANTHER" id="PTHR46825:SF7">
    <property type="entry name" value="D-ALANYL-D-ALANINE CARBOXYPEPTIDASE"/>
    <property type="match status" value="1"/>
</dbReference>
<name>A0A3M8AK16_9MICO</name>
<dbReference type="Gene3D" id="3.40.710.10">
    <property type="entry name" value="DD-peptidase/beta-lactamase superfamily"/>
    <property type="match status" value="1"/>
</dbReference>
<feature type="compositionally biased region" description="Low complexity" evidence="1">
    <location>
        <begin position="38"/>
        <end position="52"/>
    </location>
</feature>
<dbReference type="Proteomes" id="UP000275048">
    <property type="component" value="Unassembled WGS sequence"/>
</dbReference>
<dbReference type="PANTHER" id="PTHR46825">
    <property type="entry name" value="D-ALANYL-D-ALANINE-CARBOXYPEPTIDASE/ENDOPEPTIDASE AMPH"/>
    <property type="match status" value="1"/>
</dbReference>
<keyword evidence="4" id="KW-1185">Reference proteome</keyword>
<evidence type="ECO:0000256" key="1">
    <source>
        <dbReference type="SAM" id="MobiDB-lite"/>
    </source>
</evidence>
<dbReference type="InterPro" id="IPR001466">
    <property type="entry name" value="Beta-lactam-related"/>
</dbReference>
<gene>
    <name evidence="3" type="ORF">EDM22_03720</name>
</gene>
<organism evidence="3 4">
    <name type="scientific">Agromyces tardus</name>
    <dbReference type="NCBI Taxonomy" id="2583849"/>
    <lineage>
        <taxon>Bacteria</taxon>
        <taxon>Bacillati</taxon>
        <taxon>Actinomycetota</taxon>
        <taxon>Actinomycetes</taxon>
        <taxon>Micrococcales</taxon>
        <taxon>Microbacteriaceae</taxon>
        <taxon>Agromyces</taxon>
    </lineage>
</organism>
<dbReference type="GO" id="GO:0016787">
    <property type="term" value="F:hydrolase activity"/>
    <property type="evidence" value="ECO:0007669"/>
    <property type="project" value="UniProtKB-KW"/>
</dbReference>
<feature type="region of interest" description="Disordered" evidence="1">
    <location>
        <begin position="22"/>
        <end position="63"/>
    </location>
</feature>
<evidence type="ECO:0000259" key="2">
    <source>
        <dbReference type="Pfam" id="PF00144"/>
    </source>
</evidence>
<dbReference type="EMBL" id="RHHB01000003">
    <property type="protein sequence ID" value="RNB51552.1"/>
    <property type="molecule type" value="Genomic_DNA"/>
</dbReference>
<evidence type="ECO:0000313" key="3">
    <source>
        <dbReference type="EMBL" id="RNB51552.1"/>
    </source>
</evidence>
<accession>A0A3M8AK16</accession>
<dbReference type="InterPro" id="IPR050491">
    <property type="entry name" value="AmpC-like"/>
</dbReference>
<protein>
    <submittedName>
        <fullName evidence="3">Class A beta-lactamase-related serine hydrolase</fullName>
    </submittedName>
</protein>
<reference evidence="3 4" key="1">
    <citation type="submission" date="2018-10" db="EMBL/GenBank/DDBJ databases">
        <title>Isolation, diversity and antibacterial activity of antinobacteria from the wheat rhizosphere soil.</title>
        <authorList>
            <person name="Sun T."/>
        </authorList>
    </citation>
    <scope>NUCLEOTIDE SEQUENCE [LARGE SCALE GENOMIC DNA]</scope>
    <source>
        <strain evidence="3 4">SJ-23</strain>
    </source>
</reference>
<comment type="caution">
    <text evidence="3">The sequence shown here is derived from an EMBL/GenBank/DDBJ whole genome shotgun (WGS) entry which is preliminary data.</text>
</comment>
<dbReference type="InterPro" id="IPR012338">
    <property type="entry name" value="Beta-lactam/transpept-like"/>
</dbReference>
<evidence type="ECO:0000313" key="4">
    <source>
        <dbReference type="Proteomes" id="UP000275048"/>
    </source>
</evidence>
<proteinExistence type="predicted"/>
<dbReference type="AlphaFoldDB" id="A0A3M8AK16"/>
<dbReference type="Pfam" id="PF00144">
    <property type="entry name" value="Beta-lactamase"/>
    <property type="match status" value="1"/>
</dbReference>
<feature type="domain" description="Beta-lactamase-related" evidence="2">
    <location>
        <begin position="127"/>
        <end position="450"/>
    </location>
</feature>
<keyword evidence="3" id="KW-0378">Hydrolase</keyword>
<sequence>MPPVPSSVHQGRVGSLILRWYEGSGPAGRMPRRRAAARTRGSGDPPGAARMGGPRRARNEHRMPAPHRRTIAGVVAAAASVALLAACTAGTGDSAGTAPATSTPASGGSATTDDAVQSLLDTAAAAQFDARALGSLVAEIRVDGDVVAQTALGEAVRGEPITLDGRFRNGAVAITYVSTVMLRLAEEGIIDLDHPIEEWVPDLLESDQVTPRMLANMTAGYPDHVKNQDFVDAVVADPFLVFTNDDLLEYSLATPRRFAPGENWDYSHSDYVVLGQVLEAASGKSLEELIAQYVLDPLELDGTVADQTPAIPAPVVHAFTAERGVWEDSTYWNPSWTLPEGAVETSTIGDVASSFDAIVGRGELLGADSYEALIDPALVGFGEPLDGCPACHTMTEEWSYGLGTMLVGDWVKQTPLFGGYASSVLTLPESHAEDGRAITIAVAVTYTQGSYDDWSVSLKNYADELALSLGAELAPGTPPPSGR</sequence>
<dbReference type="SUPFAM" id="SSF56601">
    <property type="entry name" value="beta-lactamase/transpeptidase-like"/>
    <property type="match status" value="1"/>
</dbReference>
<feature type="region of interest" description="Disordered" evidence="1">
    <location>
        <begin position="92"/>
        <end position="111"/>
    </location>
</feature>